<comment type="caution">
    <text evidence="1">The sequence shown here is derived from an EMBL/GenBank/DDBJ whole genome shotgun (WGS) entry which is preliminary data.</text>
</comment>
<evidence type="ECO:0000313" key="2">
    <source>
        <dbReference type="Proteomes" id="UP001221142"/>
    </source>
</evidence>
<dbReference type="AlphaFoldDB" id="A0AAD7B3E2"/>
<dbReference type="EMBL" id="JARKIF010000040">
    <property type="protein sequence ID" value="KAJ7609407.1"/>
    <property type="molecule type" value="Genomic_DNA"/>
</dbReference>
<evidence type="ECO:0000313" key="1">
    <source>
        <dbReference type="EMBL" id="KAJ7609407.1"/>
    </source>
</evidence>
<keyword evidence="2" id="KW-1185">Reference proteome</keyword>
<sequence length="374" mass="41965">MREFSPELVDQILDAVSQLDGDPFQIASCGLVCCQWLPRSRFHVFRCLRLNGSRLDSLLTLVETSSSPLLVLVHVLHLDFTLHPPFWLEYLTTLSSACVNLTSIRCTINYPIAKSVSRDFFLETCLPLLGSQCPSLTHVEFEASYDHPVPLRMITHILTSLPALEVLVLLSDSNTIIPMGTLFNSFPAGLRDLKLQHARGICHLFKWLVSLPVLPTLKSLQWLPGPYAADDWASLHAYSQRAGAGLETLSVCSRIRWDSVTDLEPPAILGHATKLRVLRLWAECNYRVLPLLSSLTSHNLRSIRISLRFRGQPIPYAEIDQLLARPQFQRLEAFRLEEENTGVSVLDQPGIAAETLMPLAYARGILAFHSEAHE</sequence>
<reference evidence="1" key="1">
    <citation type="submission" date="2023-03" db="EMBL/GenBank/DDBJ databases">
        <title>Massive genome expansion in bonnet fungi (Mycena s.s.) driven by repeated elements and novel gene families across ecological guilds.</title>
        <authorList>
            <consortium name="Lawrence Berkeley National Laboratory"/>
            <person name="Harder C.B."/>
            <person name="Miyauchi S."/>
            <person name="Viragh M."/>
            <person name="Kuo A."/>
            <person name="Thoen E."/>
            <person name="Andreopoulos B."/>
            <person name="Lu D."/>
            <person name="Skrede I."/>
            <person name="Drula E."/>
            <person name="Henrissat B."/>
            <person name="Morin E."/>
            <person name="Kohler A."/>
            <person name="Barry K."/>
            <person name="LaButti K."/>
            <person name="Morin E."/>
            <person name="Salamov A."/>
            <person name="Lipzen A."/>
            <person name="Mereny Z."/>
            <person name="Hegedus B."/>
            <person name="Baldrian P."/>
            <person name="Stursova M."/>
            <person name="Weitz H."/>
            <person name="Taylor A."/>
            <person name="Grigoriev I.V."/>
            <person name="Nagy L.G."/>
            <person name="Martin F."/>
            <person name="Kauserud H."/>
        </authorList>
    </citation>
    <scope>NUCLEOTIDE SEQUENCE</scope>
    <source>
        <strain evidence="1">9284</strain>
    </source>
</reference>
<name>A0AAD7B3E2_9AGAR</name>
<accession>A0AAD7B3E2</accession>
<organism evidence="1 2">
    <name type="scientific">Roridomyces roridus</name>
    <dbReference type="NCBI Taxonomy" id="1738132"/>
    <lineage>
        <taxon>Eukaryota</taxon>
        <taxon>Fungi</taxon>
        <taxon>Dikarya</taxon>
        <taxon>Basidiomycota</taxon>
        <taxon>Agaricomycotina</taxon>
        <taxon>Agaricomycetes</taxon>
        <taxon>Agaricomycetidae</taxon>
        <taxon>Agaricales</taxon>
        <taxon>Marasmiineae</taxon>
        <taxon>Mycenaceae</taxon>
        <taxon>Roridomyces</taxon>
    </lineage>
</organism>
<protein>
    <recommendedName>
        <fullName evidence="3">F-box domain-containing protein</fullName>
    </recommendedName>
</protein>
<dbReference type="InterPro" id="IPR032675">
    <property type="entry name" value="LRR_dom_sf"/>
</dbReference>
<dbReference type="Gene3D" id="3.80.10.10">
    <property type="entry name" value="Ribonuclease Inhibitor"/>
    <property type="match status" value="1"/>
</dbReference>
<evidence type="ECO:0008006" key="3">
    <source>
        <dbReference type="Google" id="ProtNLM"/>
    </source>
</evidence>
<proteinExistence type="predicted"/>
<gene>
    <name evidence="1" type="ORF">FB45DRAFT_1038853</name>
</gene>
<dbReference type="Proteomes" id="UP001221142">
    <property type="component" value="Unassembled WGS sequence"/>
</dbReference>